<feature type="transmembrane region" description="Helical" evidence="1">
    <location>
        <begin position="690"/>
        <end position="709"/>
    </location>
</feature>
<comment type="caution">
    <text evidence="2">The sequence shown here is derived from an EMBL/GenBank/DDBJ whole genome shotgun (WGS) entry which is preliminary data.</text>
</comment>
<proteinExistence type="predicted"/>
<feature type="transmembrane region" description="Helical" evidence="1">
    <location>
        <begin position="665"/>
        <end position="684"/>
    </location>
</feature>
<dbReference type="RefSeq" id="WP_008516744.1">
    <property type="nucleotide sequence ID" value="NZ_ACJM01000008.1"/>
</dbReference>
<evidence type="ECO:0000256" key="1">
    <source>
        <dbReference type="SAM" id="Phobius"/>
    </source>
</evidence>
<feature type="transmembrane region" description="Helical" evidence="1">
    <location>
        <begin position="521"/>
        <end position="537"/>
    </location>
</feature>
<keyword evidence="1" id="KW-0812">Transmembrane</keyword>
<feature type="transmembrane region" description="Helical" evidence="1">
    <location>
        <begin position="397"/>
        <end position="417"/>
    </location>
</feature>
<dbReference type="eggNOG" id="COG3119">
    <property type="taxonomic scope" value="Bacteria"/>
</dbReference>
<sequence>MKKTLPAFILVFAIILLLTAKVAEAQKVVVVSLTRTNLERVAADRSMAPWLARGSVGLLNTATAARPAPEHVYVTLGAGSRAMGRESSRLGLNSGEEYAGFSTEEVYRRHLGMAAESRILHLGMAEILRVNKALQHPVQPGLLGDSLREAGKVTAVIGNADTSGPSREAVLFLADSNGQVDLGSVDKGTLQADALFPFGWRMDKQRVWQSFQSLYPQADVLLVDWGDLARLDEYRTLLSDEVVQNLESEIYEDISWFLTRVFVELAADDLLILLLPVPPAGESGAGLLGFMAVMGGPFPPGGELTSATTRRPGLAANTDVAPLILDHLDIPVPGNMLGRTIGYGGPTDVAELLQMQAEIDRIFQLRPPLLRTYVFFQIVIVLGALANIFLGIMPGRWFVAPLLGLLTVPLVLLVLPLYTVSKFWGFVVTILAVVIFVFVLQKTGLSLKHKFAAIAVPTSLLLVLDLLRDAPWIKASVLGYDPVSGARYYGLGNEYMGVLVGATVLGAAVLLTLLSRRRRMVLPALALYLFAVLFLIVSPQGGANFGGTVTALVAFLVTLVIAGRFRPGWRSSLSLLAVLFAVAAAALFVNLRVPQDAQSHLGRTLALMEDDGWQALQDVASRKAAMNITLFRYSQWSRAFLAFLGVLTVLFYRPRGMLRDVHRQYPDLAAGFLGIIAGSITAFLVNDSGVVAAATTLLYAGVPIILLTLDIMDKQVKNTAEHK</sequence>
<accession>C0GH47</accession>
<reference evidence="2 3" key="1">
    <citation type="submission" date="2009-02" db="EMBL/GenBank/DDBJ databases">
        <title>Sequencing of the draft genome and assembly of Dethiobacter alkaliphilus AHT 1.</title>
        <authorList>
            <consortium name="US DOE Joint Genome Institute (JGI-PGF)"/>
            <person name="Lucas S."/>
            <person name="Copeland A."/>
            <person name="Lapidus A."/>
            <person name="Glavina del Rio T."/>
            <person name="Dalin E."/>
            <person name="Tice H."/>
            <person name="Bruce D."/>
            <person name="Goodwin L."/>
            <person name="Pitluck S."/>
            <person name="Larimer F."/>
            <person name="Land M.L."/>
            <person name="Hauser L."/>
            <person name="Muyzer G."/>
        </authorList>
    </citation>
    <scope>NUCLEOTIDE SEQUENCE [LARGE SCALE GENOMIC DNA]</scope>
    <source>
        <strain evidence="2 3">AHT 1</strain>
    </source>
</reference>
<dbReference type="Proteomes" id="UP000006443">
    <property type="component" value="Unassembled WGS sequence"/>
</dbReference>
<dbReference type="STRING" id="555088.DealDRAFT_1806"/>
<feature type="transmembrane region" description="Helical" evidence="1">
    <location>
        <begin position="573"/>
        <end position="593"/>
    </location>
</feature>
<organism evidence="2 3">
    <name type="scientific">Dethiobacter alkaliphilus AHT 1</name>
    <dbReference type="NCBI Taxonomy" id="555088"/>
    <lineage>
        <taxon>Bacteria</taxon>
        <taxon>Bacillati</taxon>
        <taxon>Bacillota</taxon>
        <taxon>Dethiobacteria</taxon>
        <taxon>Dethiobacterales</taxon>
        <taxon>Dethiobacteraceae</taxon>
        <taxon>Dethiobacter</taxon>
    </lineage>
</organism>
<feature type="transmembrane region" description="Helical" evidence="1">
    <location>
        <begin position="543"/>
        <end position="561"/>
    </location>
</feature>
<keyword evidence="3" id="KW-1185">Reference proteome</keyword>
<protein>
    <submittedName>
        <fullName evidence="2">Uncharacterized protein</fullName>
    </submittedName>
</protein>
<feature type="transmembrane region" description="Helical" evidence="1">
    <location>
        <begin position="495"/>
        <end position="514"/>
    </location>
</feature>
<keyword evidence="1" id="KW-1133">Transmembrane helix</keyword>
<keyword evidence="1" id="KW-0472">Membrane</keyword>
<dbReference type="AlphaFoldDB" id="C0GH47"/>
<evidence type="ECO:0000313" key="3">
    <source>
        <dbReference type="Proteomes" id="UP000006443"/>
    </source>
</evidence>
<gene>
    <name evidence="2" type="ORF">DealDRAFT_1806</name>
</gene>
<feature type="transmembrane region" description="Helical" evidence="1">
    <location>
        <begin position="452"/>
        <end position="475"/>
    </location>
</feature>
<name>C0GH47_DETAL</name>
<evidence type="ECO:0000313" key="2">
    <source>
        <dbReference type="EMBL" id="EEG77349.1"/>
    </source>
</evidence>
<dbReference type="EMBL" id="ACJM01000008">
    <property type="protein sequence ID" value="EEG77349.1"/>
    <property type="molecule type" value="Genomic_DNA"/>
</dbReference>
<feature type="transmembrane region" description="Helical" evidence="1">
    <location>
        <begin position="423"/>
        <end position="440"/>
    </location>
</feature>
<dbReference type="OrthoDB" id="3199331at2"/>
<feature type="transmembrane region" description="Helical" evidence="1">
    <location>
        <begin position="636"/>
        <end position="653"/>
    </location>
</feature>
<feature type="transmembrane region" description="Helical" evidence="1">
    <location>
        <begin position="370"/>
        <end position="390"/>
    </location>
</feature>